<comment type="caution">
    <text evidence="1">The sequence shown here is derived from an EMBL/GenBank/DDBJ whole genome shotgun (WGS) entry which is preliminary data.</text>
</comment>
<protein>
    <submittedName>
        <fullName evidence="1">Unnamed protein product</fullName>
    </submittedName>
</protein>
<organism evidence="1 2">
    <name type="scientific">Candida boidinii</name>
    <name type="common">Yeast</name>
    <dbReference type="NCBI Taxonomy" id="5477"/>
    <lineage>
        <taxon>Eukaryota</taxon>
        <taxon>Fungi</taxon>
        <taxon>Dikarya</taxon>
        <taxon>Ascomycota</taxon>
        <taxon>Saccharomycotina</taxon>
        <taxon>Pichiomycetes</taxon>
        <taxon>Pichiales</taxon>
        <taxon>Pichiaceae</taxon>
        <taxon>Ogataea</taxon>
        <taxon>Ogataea/Candida clade</taxon>
    </lineage>
</organism>
<sequence length="443" mass="51444">MTRRNLRSSNAKFEYISLKTSVKDGEFKDGPSKNDPNKDLFEFDNYLITHTPETLSISIVDQIGDDLTYMKHDANVNNTSESSTKILSKPLNLRKYNSSTRNIRSKNVKSSDLKIIKSNINKLSHASSSSSNINYINQFHKKCEANEKKMVNSDKEKLIVEIDTYLTNLISLIKEYDSNTNYNNINYSNYLNYNNNHNNLLNKLIFKNFKYPYSDSYPFNKINNRGIINGNGNGNNHNINYKLDNLHHNHNGNETNGHYTNGNSNYVYDTENSYNLKEKCENVSENEIVKLVNNFKINKNLINKLIKLTKLNDINDSVEIKMKLKLTIKELKNYINTFNYLKNKEIYLKKELKEFDILHNHNHGHNVYGNGIDTDSDNDSDNDIMSYIKSKESGIKNPINLKILKKKRNFKKFKKYGPLIKVNFYNGLSLLIDPILPPKIEFK</sequence>
<dbReference type="AlphaFoldDB" id="A0A9W6SUJ7"/>
<evidence type="ECO:0000313" key="1">
    <source>
        <dbReference type="EMBL" id="GME66714.1"/>
    </source>
</evidence>
<dbReference type="Proteomes" id="UP001165120">
    <property type="component" value="Unassembled WGS sequence"/>
</dbReference>
<evidence type="ECO:0000313" key="2">
    <source>
        <dbReference type="Proteomes" id="UP001165120"/>
    </source>
</evidence>
<accession>A0A9W6SUJ7</accession>
<dbReference type="EMBL" id="BSXN01000025">
    <property type="protein sequence ID" value="GME66714.1"/>
    <property type="molecule type" value="Genomic_DNA"/>
</dbReference>
<keyword evidence="2" id="KW-1185">Reference proteome</keyword>
<reference evidence="1" key="1">
    <citation type="submission" date="2023-04" db="EMBL/GenBank/DDBJ databases">
        <title>Candida boidinii NBRC 10035.</title>
        <authorList>
            <person name="Ichikawa N."/>
            <person name="Sato H."/>
            <person name="Tonouchi N."/>
        </authorList>
    </citation>
    <scope>NUCLEOTIDE SEQUENCE</scope>
    <source>
        <strain evidence="1">NBRC 10035</strain>
    </source>
</reference>
<gene>
    <name evidence="1" type="ORF">Cboi02_000016400</name>
</gene>
<proteinExistence type="predicted"/>
<name>A0A9W6SUJ7_CANBO</name>